<dbReference type="PROSITE" id="PS51819">
    <property type="entry name" value="VOC"/>
    <property type="match status" value="1"/>
</dbReference>
<dbReference type="Pfam" id="PF00903">
    <property type="entry name" value="Glyoxalase"/>
    <property type="match status" value="1"/>
</dbReference>
<accession>A0A4Q9DK36</accession>
<comment type="caution">
    <text evidence="2">The sequence shown here is derived from an EMBL/GenBank/DDBJ whole genome shotgun (WGS) entry which is preliminary data.</text>
</comment>
<dbReference type="GO" id="GO:0051213">
    <property type="term" value="F:dioxygenase activity"/>
    <property type="evidence" value="ECO:0007669"/>
    <property type="project" value="UniProtKB-KW"/>
</dbReference>
<dbReference type="EMBL" id="SIRE01000026">
    <property type="protein sequence ID" value="TBL71458.1"/>
    <property type="molecule type" value="Genomic_DNA"/>
</dbReference>
<sequence>MAFQAGKTFINLPIKDLKQTMDFFSQIGFEFNMQFTDEKATCMIINEHTFAMLLVEPFFQTFTKKELADTTRSTEVIVALSVDSREQVDEVADKALAAGGSAANDPQDHGFMYTRSFQDVNGHIWEVFHMDESLVQQA</sequence>
<keyword evidence="3" id="KW-1185">Reference proteome</keyword>
<reference evidence="2 3" key="1">
    <citation type="submission" date="2019-02" db="EMBL/GenBank/DDBJ databases">
        <title>Paenibacillus sp. nov., isolated from surface-sterilized tissue of Thalictrum simplex L.</title>
        <authorList>
            <person name="Tuo L."/>
        </authorList>
    </citation>
    <scope>NUCLEOTIDE SEQUENCE [LARGE SCALE GENOMIC DNA]</scope>
    <source>
        <strain evidence="2 3">N2SHLJ1</strain>
    </source>
</reference>
<keyword evidence="2" id="KW-0223">Dioxygenase</keyword>
<dbReference type="AlphaFoldDB" id="A0A4Q9DK36"/>
<protein>
    <submittedName>
        <fullName evidence="2">Glyoxalase/bleomycin resistance/extradiol dioxygenase family protein</fullName>
    </submittedName>
</protein>
<dbReference type="Proteomes" id="UP000293142">
    <property type="component" value="Unassembled WGS sequence"/>
</dbReference>
<dbReference type="InterPro" id="IPR029068">
    <property type="entry name" value="Glyas_Bleomycin-R_OHBP_Dase"/>
</dbReference>
<dbReference type="PANTHER" id="PTHR36503:SF2">
    <property type="entry name" value="BLR2408 PROTEIN"/>
    <property type="match status" value="1"/>
</dbReference>
<dbReference type="Gene3D" id="3.10.180.10">
    <property type="entry name" value="2,3-Dihydroxybiphenyl 1,2-Dioxygenase, domain 1"/>
    <property type="match status" value="1"/>
</dbReference>
<dbReference type="PANTHER" id="PTHR36503">
    <property type="entry name" value="BLR2520 PROTEIN"/>
    <property type="match status" value="1"/>
</dbReference>
<proteinExistence type="predicted"/>
<dbReference type="SUPFAM" id="SSF54593">
    <property type="entry name" value="Glyoxalase/Bleomycin resistance protein/Dihydroxybiphenyl dioxygenase"/>
    <property type="match status" value="1"/>
</dbReference>
<dbReference type="OrthoDB" id="9798430at2"/>
<dbReference type="RefSeq" id="WP_131017324.1">
    <property type="nucleotide sequence ID" value="NZ_SIRE01000026.1"/>
</dbReference>
<name>A0A4Q9DK36_9BACL</name>
<gene>
    <name evidence="2" type="ORF">EYB31_30705</name>
</gene>
<keyword evidence="2" id="KW-0560">Oxidoreductase</keyword>
<organism evidence="2 3">
    <name type="scientific">Paenibacillus thalictri</name>
    <dbReference type="NCBI Taxonomy" id="2527873"/>
    <lineage>
        <taxon>Bacteria</taxon>
        <taxon>Bacillati</taxon>
        <taxon>Bacillota</taxon>
        <taxon>Bacilli</taxon>
        <taxon>Bacillales</taxon>
        <taxon>Paenibacillaceae</taxon>
        <taxon>Paenibacillus</taxon>
    </lineage>
</organism>
<dbReference type="InterPro" id="IPR004360">
    <property type="entry name" value="Glyas_Fos-R_dOase_dom"/>
</dbReference>
<evidence type="ECO:0000259" key="1">
    <source>
        <dbReference type="PROSITE" id="PS51819"/>
    </source>
</evidence>
<evidence type="ECO:0000313" key="2">
    <source>
        <dbReference type="EMBL" id="TBL71458.1"/>
    </source>
</evidence>
<dbReference type="InterPro" id="IPR037523">
    <property type="entry name" value="VOC_core"/>
</dbReference>
<evidence type="ECO:0000313" key="3">
    <source>
        <dbReference type="Proteomes" id="UP000293142"/>
    </source>
</evidence>
<feature type="domain" description="VOC" evidence="1">
    <location>
        <begin position="6"/>
        <end position="130"/>
    </location>
</feature>